<feature type="compositionally biased region" description="Polar residues" evidence="16">
    <location>
        <begin position="1460"/>
        <end position="1470"/>
    </location>
</feature>
<evidence type="ECO:0000256" key="12">
    <source>
        <dbReference type="ARBA" id="ARBA00023170"/>
    </source>
</evidence>
<accession>A0AAN0JS07</accession>
<evidence type="ECO:0000256" key="6">
    <source>
        <dbReference type="ARBA" id="ARBA00022741"/>
    </source>
</evidence>
<keyword evidence="10 17" id="KW-0472">Membrane</keyword>
<dbReference type="SMART" id="SM00219">
    <property type="entry name" value="TyrKc"/>
    <property type="match status" value="1"/>
</dbReference>
<evidence type="ECO:0000256" key="15">
    <source>
        <dbReference type="PROSITE-ProRule" id="PRU10141"/>
    </source>
</evidence>
<keyword evidence="13" id="KW-0325">Glycoprotein</keyword>
<feature type="chain" id="PRO_5043016651" description="receptor protein-tyrosine kinase" evidence="18">
    <location>
        <begin position="18"/>
        <end position="1690"/>
    </location>
</feature>
<comment type="catalytic activity">
    <reaction evidence="14">
        <text>L-tyrosyl-[protein] + ATP = O-phospho-L-tyrosyl-[protein] + ADP + H(+)</text>
        <dbReference type="Rhea" id="RHEA:10596"/>
        <dbReference type="Rhea" id="RHEA-COMP:10136"/>
        <dbReference type="Rhea" id="RHEA-COMP:20101"/>
        <dbReference type="ChEBI" id="CHEBI:15378"/>
        <dbReference type="ChEBI" id="CHEBI:30616"/>
        <dbReference type="ChEBI" id="CHEBI:46858"/>
        <dbReference type="ChEBI" id="CHEBI:61978"/>
        <dbReference type="ChEBI" id="CHEBI:456216"/>
        <dbReference type="EC" id="2.7.10.1"/>
    </reaction>
</comment>
<dbReference type="InterPro" id="IPR009030">
    <property type="entry name" value="Growth_fac_rcpt_cys_sf"/>
</dbReference>
<keyword evidence="7" id="KW-0418">Kinase</keyword>
<evidence type="ECO:0000256" key="9">
    <source>
        <dbReference type="ARBA" id="ARBA00022989"/>
    </source>
</evidence>
<dbReference type="CDD" id="cd00064">
    <property type="entry name" value="FU"/>
    <property type="match status" value="4"/>
</dbReference>
<dbReference type="InterPro" id="IPR020635">
    <property type="entry name" value="Tyr_kinase_cat_dom"/>
</dbReference>
<evidence type="ECO:0000256" key="5">
    <source>
        <dbReference type="ARBA" id="ARBA00022692"/>
    </source>
</evidence>
<evidence type="ECO:0000256" key="2">
    <source>
        <dbReference type="ARBA" id="ARBA00011902"/>
    </source>
</evidence>
<reference evidence="20" key="2">
    <citation type="submission" date="2024-06" db="UniProtKB">
        <authorList>
            <consortium name="EnsemblMetazoa"/>
        </authorList>
    </citation>
    <scope>IDENTIFICATION</scope>
</reference>
<keyword evidence="21" id="KW-1185">Reference proteome</keyword>
<keyword evidence="6 15" id="KW-0547">Nucleotide-binding</keyword>
<dbReference type="Gene3D" id="3.30.200.20">
    <property type="entry name" value="Phosphorylase Kinase, domain 1"/>
    <property type="match status" value="1"/>
</dbReference>
<evidence type="ECO:0000256" key="16">
    <source>
        <dbReference type="SAM" id="MobiDB-lite"/>
    </source>
</evidence>
<dbReference type="GO" id="GO:0005524">
    <property type="term" value="F:ATP binding"/>
    <property type="evidence" value="ECO:0007669"/>
    <property type="project" value="UniProtKB-UniRule"/>
</dbReference>
<dbReference type="SUPFAM" id="SSF52058">
    <property type="entry name" value="L domain-like"/>
    <property type="match status" value="2"/>
</dbReference>
<evidence type="ECO:0000256" key="11">
    <source>
        <dbReference type="ARBA" id="ARBA00023137"/>
    </source>
</evidence>
<dbReference type="SUPFAM" id="SSF57184">
    <property type="entry name" value="Growth factor receptor domain"/>
    <property type="match status" value="2"/>
</dbReference>
<feature type="domain" description="Protein kinase" evidence="19">
    <location>
        <begin position="837"/>
        <end position="1096"/>
    </location>
</feature>
<dbReference type="GO" id="GO:0043066">
    <property type="term" value="P:negative regulation of apoptotic process"/>
    <property type="evidence" value="ECO:0007669"/>
    <property type="project" value="TreeGrafter"/>
</dbReference>
<dbReference type="GO" id="GO:0038127">
    <property type="term" value="P:ERBB signaling pathway"/>
    <property type="evidence" value="ECO:0007669"/>
    <property type="project" value="UniProtKB-ARBA"/>
</dbReference>
<evidence type="ECO:0000256" key="14">
    <source>
        <dbReference type="ARBA" id="ARBA00051243"/>
    </source>
</evidence>
<evidence type="ECO:0000256" key="18">
    <source>
        <dbReference type="SAM" id="SignalP"/>
    </source>
</evidence>
<protein>
    <recommendedName>
        <fullName evidence="2">receptor protein-tyrosine kinase</fullName>
        <ecNumber evidence="2">2.7.10.1</ecNumber>
    </recommendedName>
</protein>
<feature type="binding site" evidence="15">
    <location>
        <position position="870"/>
    </location>
    <ligand>
        <name>ATP</name>
        <dbReference type="ChEBI" id="CHEBI:30616"/>
    </ligand>
</feature>
<dbReference type="Pfam" id="PF14843">
    <property type="entry name" value="GF_recep_IV"/>
    <property type="match status" value="1"/>
</dbReference>
<proteinExistence type="predicted"/>
<keyword evidence="5 17" id="KW-0812">Transmembrane</keyword>
<dbReference type="FunFam" id="1.10.510.10:FF:000027">
    <property type="entry name" value="Receptor protein-tyrosine kinase"/>
    <property type="match status" value="1"/>
</dbReference>
<dbReference type="Pfam" id="PF07714">
    <property type="entry name" value="PK_Tyr_Ser-Thr"/>
    <property type="match status" value="1"/>
</dbReference>
<dbReference type="Gene3D" id="3.80.20.20">
    <property type="entry name" value="Receptor L-domain"/>
    <property type="match status" value="2"/>
</dbReference>
<dbReference type="PROSITE" id="PS00109">
    <property type="entry name" value="PROTEIN_KINASE_TYR"/>
    <property type="match status" value="1"/>
</dbReference>
<evidence type="ECO:0000313" key="20">
    <source>
        <dbReference type="EnsemblMetazoa" id="XP_019859603.1"/>
    </source>
</evidence>
<evidence type="ECO:0000256" key="1">
    <source>
        <dbReference type="ARBA" id="ARBA00004479"/>
    </source>
</evidence>
<dbReference type="InterPro" id="IPR000719">
    <property type="entry name" value="Prot_kinase_dom"/>
</dbReference>
<dbReference type="Gene3D" id="1.10.510.10">
    <property type="entry name" value="Transferase(Phosphotransferase) domain 1"/>
    <property type="match status" value="1"/>
</dbReference>
<dbReference type="SMART" id="SM00261">
    <property type="entry name" value="FU"/>
    <property type="match status" value="5"/>
</dbReference>
<dbReference type="InterPro" id="IPR011009">
    <property type="entry name" value="Kinase-like_dom_sf"/>
</dbReference>
<dbReference type="GO" id="GO:0009925">
    <property type="term" value="C:basal plasma membrane"/>
    <property type="evidence" value="ECO:0007669"/>
    <property type="project" value="TreeGrafter"/>
</dbReference>
<dbReference type="PROSITE" id="PS50011">
    <property type="entry name" value="PROTEIN_KINASE_DOM"/>
    <property type="match status" value="1"/>
</dbReference>
<dbReference type="PANTHER" id="PTHR24416:SF566">
    <property type="entry name" value="EPIDERMAL GROWTH FACTOR RECEPTOR"/>
    <property type="match status" value="1"/>
</dbReference>
<dbReference type="EnsemblMetazoa" id="XM_020004044.1">
    <property type="protein sequence ID" value="XP_019859603.1"/>
    <property type="gene ID" value="LOC100637905"/>
</dbReference>
<feature type="compositionally biased region" description="Acidic residues" evidence="16">
    <location>
        <begin position="1436"/>
        <end position="1445"/>
    </location>
</feature>
<feature type="transmembrane region" description="Helical" evidence="17">
    <location>
        <begin position="759"/>
        <end position="785"/>
    </location>
</feature>
<dbReference type="Pfam" id="PF00757">
    <property type="entry name" value="Furin-like"/>
    <property type="match status" value="1"/>
</dbReference>
<dbReference type="InterPro" id="IPR036941">
    <property type="entry name" value="Rcpt_L-dom_sf"/>
</dbReference>
<dbReference type="InterPro" id="IPR006212">
    <property type="entry name" value="Furin_repeat"/>
</dbReference>
<dbReference type="InterPro" id="IPR001245">
    <property type="entry name" value="Ser-Thr/Tyr_kinase_cat_dom"/>
</dbReference>
<dbReference type="GO" id="GO:0004714">
    <property type="term" value="F:transmembrane receptor protein tyrosine kinase activity"/>
    <property type="evidence" value="ECO:0007669"/>
    <property type="project" value="UniProtKB-EC"/>
</dbReference>
<evidence type="ECO:0000256" key="13">
    <source>
        <dbReference type="ARBA" id="ARBA00023180"/>
    </source>
</evidence>
<dbReference type="InterPro" id="IPR050122">
    <property type="entry name" value="RTK"/>
</dbReference>
<dbReference type="Proteomes" id="UP000007879">
    <property type="component" value="Unassembled WGS sequence"/>
</dbReference>
<dbReference type="InterPro" id="IPR008266">
    <property type="entry name" value="Tyr_kinase_AS"/>
</dbReference>
<keyword evidence="12" id="KW-0675">Receptor</keyword>
<keyword evidence="9 17" id="KW-1133">Transmembrane helix</keyword>
<feature type="region of interest" description="Disordered" evidence="16">
    <location>
        <begin position="1426"/>
        <end position="1446"/>
    </location>
</feature>
<dbReference type="RefSeq" id="XP_019859603.1">
    <property type="nucleotide sequence ID" value="XM_020004044.1"/>
</dbReference>
<evidence type="ECO:0000313" key="21">
    <source>
        <dbReference type="Proteomes" id="UP000007879"/>
    </source>
</evidence>
<dbReference type="SUPFAM" id="SSF56112">
    <property type="entry name" value="Protein kinase-like (PK-like)"/>
    <property type="match status" value="1"/>
</dbReference>
<dbReference type="InterPro" id="IPR006211">
    <property type="entry name" value="Furin-like_Cys-rich_dom"/>
</dbReference>
<feature type="signal peptide" evidence="18">
    <location>
        <begin position="1"/>
        <end position="17"/>
    </location>
</feature>
<evidence type="ECO:0000256" key="8">
    <source>
        <dbReference type="ARBA" id="ARBA00022840"/>
    </source>
</evidence>
<dbReference type="Pfam" id="PF01030">
    <property type="entry name" value="Recep_L_domain"/>
    <property type="match status" value="2"/>
</dbReference>
<keyword evidence="11" id="KW-0829">Tyrosine-protein kinase</keyword>
<reference evidence="21" key="1">
    <citation type="journal article" date="2010" name="Nature">
        <title>The Amphimedon queenslandica genome and the evolution of animal complexity.</title>
        <authorList>
            <person name="Srivastava M."/>
            <person name="Simakov O."/>
            <person name="Chapman J."/>
            <person name="Fahey B."/>
            <person name="Gauthier M.E."/>
            <person name="Mitros T."/>
            <person name="Richards G.S."/>
            <person name="Conaco C."/>
            <person name="Dacre M."/>
            <person name="Hellsten U."/>
            <person name="Larroux C."/>
            <person name="Putnam N.H."/>
            <person name="Stanke M."/>
            <person name="Adamska M."/>
            <person name="Darling A."/>
            <person name="Degnan S.M."/>
            <person name="Oakley T.H."/>
            <person name="Plachetzki D.C."/>
            <person name="Zhai Y."/>
            <person name="Adamski M."/>
            <person name="Calcino A."/>
            <person name="Cummins S.F."/>
            <person name="Goodstein D.M."/>
            <person name="Harris C."/>
            <person name="Jackson D.J."/>
            <person name="Leys S.P."/>
            <person name="Shu S."/>
            <person name="Woodcroft B.J."/>
            <person name="Vervoort M."/>
            <person name="Kosik K.S."/>
            <person name="Manning G."/>
            <person name="Degnan B.M."/>
            <person name="Rokhsar D.S."/>
        </authorList>
    </citation>
    <scope>NUCLEOTIDE SEQUENCE [LARGE SCALE GENOMIC DNA]</scope>
</reference>
<keyword evidence="4" id="KW-0808">Transferase</keyword>
<keyword evidence="18" id="KW-0732">Signal</keyword>
<evidence type="ECO:0000256" key="3">
    <source>
        <dbReference type="ARBA" id="ARBA00022553"/>
    </source>
</evidence>
<dbReference type="PANTHER" id="PTHR24416">
    <property type="entry name" value="TYROSINE-PROTEIN KINASE RECEPTOR"/>
    <property type="match status" value="1"/>
</dbReference>
<dbReference type="InterPro" id="IPR017441">
    <property type="entry name" value="Protein_kinase_ATP_BS"/>
</dbReference>
<dbReference type="InterPro" id="IPR032778">
    <property type="entry name" value="GF_recep_IV"/>
</dbReference>
<dbReference type="InterPro" id="IPR000494">
    <property type="entry name" value="Rcpt_L-dom"/>
</dbReference>
<sequence length="1690" mass="184784">MLSFGVSLIFMLFVCNAQVIPDCPDRGETICLGHSTNRVSQSQGGTVSSILQDAYEQFCGCRYIKDNIVIQTGPTLVDANQTLVEANFSFLYYVKEISGYLELNGIPSIERLSLPNLRIIRGRNLRSGRYSLLALGKIQNLYMPNLTEISRGDVWFISRLNPYLCNTRSINWIDIAPFPVIGHRLETNGCSDSDIINCTALGCSSGSCWCNDTDCCQTLSFNCNCNNNRCFRNGPNIQCCNPECVAGCSEGGNNDQCRACKNVLNDGVCRERCPEQYIIDPDTRAVVLNPEFKFEAQPLCVSTCPAMLFELGTQCVEDCPSNYMSVSGDNGTMRCVLCDGPCPQECAGGVFDYDVPGKLSGCTIITTELRISSVPPNLDPSILNDLNEIREIRGSLDISGFNKETFPYLYNLKTVGNNDSNQVLSQSCNGSSDSFKYSIIIADTELVSIDLSSLEAVINGGVRLQNNPSLCYLGDLRYYLTNSSATSCILDDHRQSIEECVETNMTCHPQCSSASGWCWGPNDTQCVTCTNFIFNGQCVPTCNDFDAHGVHLYGHNANNTCLACHSFCSGSCVGEGPANCSSSCNTNFFVNVSVGVGIQCLESCVGDTYLPDSRTSGECLPCFSGCSLGYGCAGPGKTFNDSNGCMACDTILLDRNGDQIECQRDVTCPSGYYWEQLTEDRGIFLTDTVLCHSCHELCATCSGPSVSDCVLCSYIRGTNGSCVFMCDPIRETVPMNGSSQCIPVTMGTIDPSSAGTTGVVIGSALGGLLLTALVILIIVMLLVFVPRALRKKNKYNLNEVFSSPEELELFTLGKETLQPPRMAPNATRLIVAPEDELEFGKELGAGAFGTVYEGYWKPANDENEYHVAIKVLKNTSASASKELLQEGVVMATMDHENVVRLYCVCMSKQLMLVSQFVPCGALIDYIKKQQDRLNAHTILLFSSQIANGMAYLETKHLVHRDLAARNVLVQTPVKVKITDFGLTRIIEANQSHYEATTSKMPVRWLPPESIRNRVFTHKTDVWSFGVTVWEILTFGARPYQGKKPYEILKMLEGGHRLDQPVTCTIDLYAVLLECWLLEPDSRPDFVDLGRRFHEFMNDPARYVLTVLDGNTSDYLMLPSNVSQPGDNAYEQPVTNETCPSAVSIQGTLPSSDNAVNPYAMAFSAEAYVMHPPDATPVVFPTKKLNDGQEYEVPVEGSSPVVKAPRSPRYVDLLVPAKQSNDYVDEKIKLLPNEDPDDDYTLMSDVAANAPSHSAADIIENYEFSENPQPLGSPLSPNDKMPLLPSAMGGGVTNLLYDNNAGSSVPEVHNYEDVEEEVNKGGLTNLVYDSRAGEAEPLVHNYEDMEDDQNGVTNLMYDSRAGQAAIPAANNYEDMEDDRNGVSNLMYDSRAGTSSVSAVPDVNNYEDIDEDVPSGVSNVMYDSRAGTSTVNAVPDDNNYEDIDEDVPSGVSNVMYDSRAGTSTVNAVPNDNNYEDIDEDVPSGVSNVMYDSRAGTSTVNAVPNDNNYEDIDEDVPSGVSNVMYDSRAGTSTVNAIPDDNNYEDIDEDVPNGVSNVMYDSTAGTSKVPETHNYKDVEDVSNQPFSFSNLMYDSRAGTSTNLDNYEEIDESSPKKEQSSFCNVMYDSRAGIAMNGHSSSNERTMSPYEVPIAISPTARTVSPYEVPVKDGDYELPTDGMPRVPQYNVYEAPAS</sequence>
<evidence type="ECO:0000256" key="10">
    <source>
        <dbReference type="ARBA" id="ARBA00023136"/>
    </source>
</evidence>
<feature type="region of interest" description="Disordered" evidence="16">
    <location>
        <begin position="1460"/>
        <end position="1479"/>
    </location>
</feature>
<evidence type="ECO:0000256" key="4">
    <source>
        <dbReference type="ARBA" id="ARBA00022679"/>
    </source>
</evidence>
<dbReference type="GO" id="GO:0008284">
    <property type="term" value="P:positive regulation of cell population proliferation"/>
    <property type="evidence" value="ECO:0007669"/>
    <property type="project" value="TreeGrafter"/>
</dbReference>
<name>A0AAN0JS07_AMPQE</name>
<evidence type="ECO:0000256" key="7">
    <source>
        <dbReference type="ARBA" id="ARBA00022777"/>
    </source>
</evidence>
<dbReference type="PROSITE" id="PS00107">
    <property type="entry name" value="PROTEIN_KINASE_ATP"/>
    <property type="match status" value="1"/>
</dbReference>
<dbReference type="GeneID" id="100637905"/>
<dbReference type="GO" id="GO:0043235">
    <property type="term" value="C:receptor complex"/>
    <property type="evidence" value="ECO:0007669"/>
    <property type="project" value="TreeGrafter"/>
</dbReference>
<dbReference type="KEGG" id="aqu:100637905"/>
<organism evidence="20 21">
    <name type="scientific">Amphimedon queenslandica</name>
    <name type="common">Sponge</name>
    <dbReference type="NCBI Taxonomy" id="400682"/>
    <lineage>
        <taxon>Eukaryota</taxon>
        <taxon>Metazoa</taxon>
        <taxon>Porifera</taxon>
        <taxon>Demospongiae</taxon>
        <taxon>Heteroscleromorpha</taxon>
        <taxon>Haplosclerida</taxon>
        <taxon>Niphatidae</taxon>
        <taxon>Amphimedon</taxon>
    </lineage>
</organism>
<comment type="subcellular location">
    <subcellularLocation>
        <location evidence="1">Membrane</location>
        <topology evidence="1">Single-pass type I membrane protein</topology>
    </subcellularLocation>
</comment>
<dbReference type="PRINTS" id="PR00109">
    <property type="entry name" value="TYRKINASE"/>
</dbReference>
<keyword evidence="3" id="KW-0597">Phosphoprotein</keyword>
<dbReference type="EC" id="2.7.10.1" evidence="2"/>
<evidence type="ECO:0000259" key="19">
    <source>
        <dbReference type="PROSITE" id="PS50011"/>
    </source>
</evidence>
<evidence type="ECO:0000256" key="17">
    <source>
        <dbReference type="SAM" id="Phobius"/>
    </source>
</evidence>
<dbReference type="Gene3D" id="2.10.220.10">
    <property type="entry name" value="Hormone Receptor, Insulin-like Growth Factor Receptor 1, Chain A, domain 2"/>
    <property type="match status" value="3"/>
</dbReference>
<keyword evidence="8 15" id="KW-0067">ATP-binding</keyword>